<gene>
    <name evidence="1" type="ORF">OPT61_g7120</name>
</gene>
<evidence type="ECO:0000313" key="1">
    <source>
        <dbReference type="EMBL" id="KAJ8109896.1"/>
    </source>
</evidence>
<protein>
    <submittedName>
        <fullName evidence="1">Uncharacterized protein</fullName>
    </submittedName>
</protein>
<keyword evidence="2" id="KW-1185">Reference proteome</keyword>
<dbReference type="Proteomes" id="UP001153331">
    <property type="component" value="Unassembled WGS sequence"/>
</dbReference>
<sequence>MQQTVVANSEGAASFAPDLVNLPLHHLESLTTDAPPTANMTTTESQPFRFLDLPPEIRVMVYECLTVSRTIKYEPYHRKEHLTGITSIYFTFSTCPSALMASCKRVKEEVKPCFDKAMQNCPIEIIHSLAPHTERAYVHACLHNVLTTVSEMLEHSDALLETMIPGSSKHFHTLHAPPRTNSQPTGLFEEYRDRFIASSTRAGSAEVVLCCARAARYIKKTDCCLLLNIHGAESSGQRYIELWNTVKKSSLDYKLSVGILDKLPTDAKEAVVGMGNECKQGANADSDSKSQGDAALK</sequence>
<organism evidence="1 2">
    <name type="scientific">Boeremia exigua</name>
    <dbReference type="NCBI Taxonomy" id="749465"/>
    <lineage>
        <taxon>Eukaryota</taxon>
        <taxon>Fungi</taxon>
        <taxon>Dikarya</taxon>
        <taxon>Ascomycota</taxon>
        <taxon>Pezizomycotina</taxon>
        <taxon>Dothideomycetes</taxon>
        <taxon>Pleosporomycetidae</taxon>
        <taxon>Pleosporales</taxon>
        <taxon>Pleosporineae</taxon>
        <taxon>Didymellaceae</taxon>
        <taxon>Boeremia</taxon>
    </lineage>
</organism>
<dbReference type="EMBL" id="JAPHNI010000557">
    <property type="protein sequence ID" value="KAJ8109896.1"/>
    <property type="molecule type" value="Genomic_DNA"/>
</dbReference>
<accession>A0ACC2I3G8</accession>
<reference evidence="1" key="1">
    <citation type="submission" date="2022-11" db="EMBL/GenBank/DDBJ databases">
        <title>Genome Sequence of Boeremia exigua.</title>
        <authorList>
            <person name="Buettner E."/>
        </authorList>
    </citation>
    <scope>NUCLEOTIDE SEQUENCE</scope>
    <source>
        <strain evidence="1">CU02</strain>
    </source>
</reference>
<evidence type="ECO:0000313" key="2">
    <source>
        <dbReference type="Proteomes" id="UP001153331"/>
    </source>
</evidence>
<name>A0ACC2I3G8_9PLEO</name>
<proteinExistence type="predicted"/>
<comment type="caution">
    <text evidence="1">The sequence shown here is derived from an EMBL/GenBank/DDBJ whole genome shotgun (WGS) entry which is preliminary data.</text>
</comment>